<feature type="domain" description="4Fe-4S ferredoxin-type" evidence="12">
    <location>
        <begin position="101"/>
        <end position="129"/>
    </location>
</feature>
<evidence type="ECO:0000256" key="8">
    <source>
        <dbReference type="ARBA" id="ARBA00022982"/>
    </source>
</evidence>
<reference evidence="15" key="1">
    <citation type="submission" date="2018-06" db="EMBL/GenBank/DDBJ databases">
        <title>Complete genome of Pseudomonas insecticola strain QZS01.</title>
        <authorList>
            <person name="Wang J."/>
            <person name="Su Q."/>
        </authorList>
    </citation>
    <scope>NUCLEOTIDE SEQUENCE [LARGE SCALE GENOMIC DNA]</scope>
    <source>
        <strain evidence="15">QZS01</strain>
    </source>
</reference>
<dbReference type="GO" id="GO:0009055">
    <property type="term" value="F:electron transfer activity"/>
    <property type="evidence" value="ECO:0007669"/>
    <property type="project" value="InterPro"/>
</dbReference>
<keyword evidence="11" id="KW-0472">Membrane</keyword>
<proteinExistence type="predicted"/>
<evidence type="ECO:0000313" key="15">
    <source>
        <dbReference type="Proteomes" id="UP000273143"/>
    </source>
</evidence>
<dbReference type="Gene3D" id="3.30.70.20">
    <property type="match status" value="1"/>
</dbReference>
<keyword evidence="15" id="KW-1185">Reference proteome</keyword>
<name>A0A3S9XCK9_9GAMM</name>
<dbReference type="NCBIfam" id="TIGR01944">
    <property type="entry name" value="rnfB"/>
    <property type="match status" value="1"/>
</dbReference>
<feature type="domain" description="4Fe-4S ferredoxin-type" evidence="12">
    <location>
        <begin position="70"/>
        <end position="99"/>
    </location>
</feature>
<dbReference type="InterPro" id="IPR007202">
    <property type="entry name" value="4Fe-4S_dom"/>
</dbReference>
<keyword evidence="10" id="KW-0411">Iron-sulfur</keyword>
<dbReference type="PANTHER" id="PTHR42859:SF3">
    <property type="entry name" value="ION-TRANSLOCATING OXIDOREDUCTASE COMPLEX SUBUNIT B"/>
    <property type="match status" value="1"/>
</dbReference>
<keyword evidence="7" id="KW-1278">Translocase</keyword>
<keyword evidence="2" id="KW-1003">Cell membrane</keyword>
<sequence>MSLISLIDTLLPQTQCTKCGHQGCKPYAEAIAQGEAINKCPPGGEETIKALAALLDKPVVELAEPFIPAQVAFIREAECIGCTKCIQACPVDAIVGAAKLMHTVISQECTGCDLCVTPCPVDCIDMVCLPKQLVALTGDSVTTEEERVIRQLRRDHARTRFEFHKLRLKREIQRKQAEKKARLEKISTQGATKISPSVVVEQVKAKKSAANILSAEQKRLKIELAMVQVAFNKVEKQLKQHNTAELQQQLDKLAMKLAEAQLAFNQSLDVKGE</sequence>
<dbReference type="GO" id="GO:0051539">
    <property type="term" value="F:4 iron, 4 sulfur cluster binding"/>
    <property type="evidence" value="ECO:0007669"/>
    <property type="project" value="UniProtKB-KW"/>
</dbReference>
<dbReference type="InterPro" id="IPR017896">
    <property type="entry name" value="4Fe4S_Fe-S-bd"/>
</dbReference>
<keyword evidence="4" id="KW-0997">Cell inner membrane</keyword>
<dbReference type="GO" id="GO:0046872">
    <property type="term" value="F:metal ion binding"/>
    <property type="evidence" value="ECO:0007669"/>
    <property type="project" value="UniProtKB-KW"/>
</dbReference>
<keyword evidence="9" id="KW-0408">Iron</keyword>
<evidence type="ECO:0000256" key="7">
    <source>
        <dbReference type="ARBA" id="ARBA00022967"/>
    </source>
</evidence>
<dbReference type="RefSeq" id="WP_127162190.1">
    <property type="nucleotide sequence ID" value="NZ_CP029822.1"/>
</dbReference>
<dbReference type="InterPro" id="IPR010207">
    <property type="entry name" value="Elect_transpt_cplx_RnfB/RsxB"/>
</dbReference>
<dbReference type="InterPro" id="IPR017900">
    <property type="entry name" value="4Fe4S_Fe_S_CS"/>
</dbReference>
<evidence type="ECO:0000256" key="5">
    <source>
        <dbReference type="ARBA" id="ARBA00022723"/>
    </source>
</evidence>
<keyword evidence="8" id="KW-0249">Electron transport</keyword>
<dbReference type="EMBL" id="CP029822">
    <property type="protein sequence ID" value="AZS50038.1"/>
    <property type="molecule type" value="Genomic_DNA"/>
</dbReference>
<evidence type="ECO:0000256" key="10">
    <source>
        <dbReference type="ARBA" id="ARBA00023014"/>
    </source>
</evidence>
<evidence type="ECO:0000259" key="13">
    <source>
        <dbReference type="PROSITE" id="PS51656"/>
    </source>
</evidence>
<dbReference type="Pfam" id="PF04060">
    <property type="entry name" value="FeS"/>
    <property type="match status" value="1"/>
</dbReference>
<evidence type="ECO:0000256" key="11">
    <source>
        <dbReference type="ARBA" id="ARBA00023136"/>
    </source>
</evidence>
<evidence type="ECO:0000259" key="12">
    <source>
        <dbReference type="PROSITE" id="PS51379"/>
    </source>
</evidence>
<accession>A0A3S9XCK9</accession>
<gene>
    <name evidence="14" type="ORF">DM558_04270</name>
</gene>
<dbReference type="PANTHER" id="PTHR42859">
    <property type="entry name" value="OXIDOREDUCTASE"/>
    <property type="match status" value="1"/>
</dbReference>
<dbReference type="KEGG" id="emo:DM558_04270"/>
<dbReference type="Gene3D" id="1.10.15.40">
    <property type="entry name" value="Electron transport complex subunit B, putative Fe-S cluster"/>
    <property type="match status" value="1"/>
</dbReference>
<dbReference type="Pfam" id="PF14697">
    <property type="entry name" value="Fer4_21"/>
    <property type="match status" value="1"/>
</dbReference>
<organism evidence="14 15">
    <name type="scientific">Entomomonas moraniae</name>
    <dbReference type="NCBI Taxonomy" id="2213226"/>
    <lineage>
        <taxon>Bacteria</taxon>
        <taxon>Pseudomonadati</taxon>
        <taxon>Pseudomonadota</taxon>
        <taxon>Gammaproteobacteria</taxon>
        <taxon>Pseudomonadales</taxon>
        <taxon>Pseudomonadaceae</taxon>
        <taxon>Entomomonas</taxon>
    </lineage>
</organism>
<evidence type="ECO:0000256" key="1">
    <source>
        <dbReference type="ARBA" id="ARBA00022448"/>
    </source>
</evidence>
<keyword evidence="5" id="KW-0479">Metal-binding</keyword>
<dbReference type="PROSITE" id="PS00198">
    <property type="entry name" value="4FE4S_FER_1"/>
    <property type="match status" value="1"/>
</dbReference>
<evidence type="ECO:0000256" key="9">
    <source>
        <dbReference type="ARBA" id="ARBA00023004"/>
    </source>
</evidence>
<dbReference type="PROSITE" id="PS51656">
    <property type="entry name" value="4FE4S"/>
    <property type="match status" value="1"/>
</dbReference>
<protein>
    <submittedName>
        <fullName evidence="14">RnfABCDGE type electron transport complex subunit B</fullName>
    </submittedName>
</protein>
<evidence type="ECO:0000256" key="3">
    <source>
        <dbReference type="ARBA" id="ARBA00022485"/>
    </source>
</evidence>
<feature type="domain" description="4Fe-4S" evidence="13">
    <location>
        <begin position="1"/>
        <end position="57"/>
    </location>
</feature>
<keyword evidence="3" id="KW-0004">4Fe-4S</keyword>
<evidence type="ECO:0000313" key="14">
    <source>
        <dbReference type="EMBL" id="AZS50038.1"/>
    </source>
</evidence>
<dbReference type="InterPro" id="IPR050294">
    <property type="entry name" value="RnfB_subfamily"/>
</dbReference>
<evidence type="ECO:0000256" key="4">
    <source>
        <dbReference type="ARBA" id="ARBA00022519"/>
    </source>
</evidence>
<dbReference type="SUPFAM" id="SSF54862">
    <property type="entry name" value="4Fe-4S ferredoxins"/>
    <property type="match status" value="1"/>
</dbReference>
<evidence type="ECO:0000256" key="2">
    <source>
        <dbReference type="ARBA" id="ARBA00022475"/>
    </source>
</evidence>
<keyword evidence="6" id="KW-0677">Repeat</keyword>
<dbReference type="PROSITE" id="PS51379">
    <property type="entry name" value="4FE4S_FER_2"/>
    <property type="match status" value="2"/>
</dbReference>
<dbReference type="Proteomes" id="UP000273143">
    <property type="component" value="Chromosome"/>
</dbReference>
<keyword evidence="1" id="KW-0813">Transport</keyword>
<dbReference type="AlphaFoldDB" id="A0A3S9XCK9"/>
<evidence type="ECO:0000256" key="6">
    <source>
        <dbReference type="ARBA" id="ARBA00022737"/>
    </source>
</evidence>